<name>A0A2P2QU08_RHIMU</name>
<proteinExistence type="predicted"/>
<reference evidence="1" key="1">
    <citation type="submission" date="2018-02" db="EMBL/GenBank/DDBJ databases">
        <title>Rhizophora mucronata_Transcriptome.</title>
        <authorList>
            <person name="Meera S.P."/>
            <person name="Sreeshan A."/>
            <person name="Augustine A."/>
        </authorList>
    </citation>
    <scope>NUCLEOTIDE SEQUENCE</scope>
    <source>
        <tissue evidence="1">Leaf</tissue>
    </source>
</reference>
<sequence length="49" mass="5644">MSPPQPRLQVKLQFQDQVVKLGCMLQSLQSMETGLARSQKMLQTWLNLL</sequence>
<accession>A0A2P2QU08</accession>
<organism evidence="1">
    <name type="scientific">Rhizophora mucronata</name>
    <name type="common">Asiatic mangrove</name>
    <dbReference type="NCBI Taxonomy" id="61149"/>
    <lineage>
        <taxon>Eukaryota</taxon>
        <taxon>Viridiplantae</taxon>
        <taxon>Streptophyta</taxon>
        <taxon>Embryophyta</taxon>
        <taxon>Tracheophyta</taxon>
        <taxon>Spermatophyta</taxon>
        <taxon>Magnoliopsida</taxon>
        <taxon>eudicotyledons</taxon>
        <taxon>Gunneridae</taxon>
        <taxon>Pentapetalae</taxon>
        <taxon>rosids</taxon>
        <taxon>fabids</taxon>
        <taxon>Malpighiales</taxon>
        <taxon>Rhizophoraceae</taxon>
        <taxon>Rhizophora</taxon>
    </lineage>
</organism>
<dbReference type="EMBL" id="GGEC01089992">
    <property type="protein sequence ID" value="MBX70476.1"/>
    <property type="molecule type" value="Transcribed_RNA"/>
</dbReference>
<protein>
    <submittedName>
        <fullName evidence="1">Uncharacterized protein</fullName>
    </submittedName>
</protein>
<dbReference type="AlphaFoldDB" id="A0A2P2QU08"/>
<evidence type="ECO:0000313" key="1">
    <source>
        <dbReference type="EMBL" id="MBX70476.1"/>
    </source>
</evidence>